<evidence type="ECO:0000313" key="2">
    <source>
        <dbReference type="EMBL" id="WOO85812.1"/>
    </source>
</evidence>
<feature type="compositionally biased region" description="Low complexity" evidence="1">
    <location>
        <begin position="33"/>
        <end position="47"/>
    </location>
</feature>
<sequence>METSKAGSFLPDIDYSYPPVHVAKSPEPDIVVRSPTNSSSKRNSSSRGWRRDSALDDDHLRRGLKPRHISFIALGGVLGTGLFLG</sequence>
<organism evidence="2 3">
    <name type="scientific">Vanrija pseudolonga</name>
    <dbReference type="NCBI Taxonomy" id="143232"/>
    <lineage>
        <taxon>Eukaryota</taxon>
        <taxon>Fungi</taxon>
        <taxon>Dikarya</taxon>
        <taxon>Basidiomycota</taxon>
        <taxon>Agaricomycotina</taxon>
        <taxon>Tremellomycetes</taxon>
        <taxon>Trichosporonales</taxon>
        <taxon>Trichosporonaceae</taxon>
        <taxon>Vanrija</taxon>
    </lineage>
</organism>
<dbReference type="EMBL" id="CP086720">
    <property type="protein sequence ID" value="WOO85812.1"/>
    <property type="molecule type" value="Genomic_DNA"/>
</dbReference>
<dbReference type="RefSeq" id="XP_062631838.1">
    <property type="nucleotide sequence ID" value="XM_062775854.1"/>
</dbReference>
<dbReference type="AlphaFoldDB" id="A0AAF1BM30"/>
<evidence type="ECO:0000313" key="3">
    <source>
        <dbReference type="Proteomes" id="UP000827549"/>
    </source>
</evidence>
<keyword evidence="3" id="KW-1185">Reference proteome</keyword>
<gene>
    <name evidence="2" type="primary">aroP</name>
    <name evidence="2" type="ORF">LOC62_07G009298</name>
</gene>
<reference evidence="2" key="1">
    <citation type="submission" date="2023-10" db="EMBL/GenBank/DDBJ databases">
        <authorList>
            <person name="Noh H."/>
        </authorList>
    </citation>
    <scope>NUCLEOTIDE SEQUENCE</scope>
    <source>
        <strain evidence="2">DUCC4014</strain>
    </source>
</reference>
<evidence type="ECO:0000256" key="1">
    <source>
        <dbReference type="SAM" id="MobiDB-lite"/>
    </source>
</evidence>
<accession>A0AAF1BM30</accession>
<dbReference type="Proteomes" id="UP000827549">
    <property type="component" value="Chromosome 7"/>
</dbReference>
<feature type="region of interest" description="Disordered" evidence="1">
    <location>
        <begin position="24"/>
        <end position="56"/>
    </location>
</feature>
<dbReference type="GeneID" id="87812461"/>
<name>A0AAF1BM30_9TREE</name>
<protein>
    <submittedName>
        <fullName evidence="2">Aromatic amino acid transport protein AroP</fullName>
    </submittedName>
</protein>
<proteinExistence type="predicted"/>